<keyword evidence="2" id="KW-1185">Reference proteome</keyword>
<accession>A0A0D2BFG0</accession>
<name>A0A0D2BFG0_9EURO</name>
<dbReference type="STRING" id="215243.A0A0D2BFG0"/>
<dbReference type="VEuPathDB" id="FungiDB:PV06_11489"/>
<dbReference type="EMBL" id="KN847366">
    <property type="protein sequence ID" value="KIW36242.1"/>
    <property type="molecule type" value="Genomic_DNA"/>
</dbReference>
<sequence>MNANSKYTYLRFVTGRHDLPSYTKECADMQRNFLDTPLKGNDPLGCSGENNLRYDTRSRWEMLGTITRPAETACLTKYDTQWSILSTKYTKYYLTLSQGLQDKPS</sequence>
<gene>
    <name evidence="1" type="ORF">PV06_11489</name>
</gene>
<dbReference type="OrthoDB" id="416441at2759"/>
<dbReference type="Proteomes" id="UP000053342">
    <property type="component" value="Unassembled WGS sequence"/>
</dbReference>
<dbReference type="AlphaFoldDB" id="A0A0D2BFG0"/>
<dbReference type="GeneID" id="27363563"/>
<dbReference type="RefSeq" id="XP_016256458.1">
    <property type="nucleotide sequence ID" value="XM_016413175.1"/>
</dbReference>
<protein>
    <submittedName>
        <fullName evidence="1">Uncharacterized protein</fullName>
    </submittedName>
</protein>
<evidence type="ECO:0000313" key="2">
    <source>
        <dbReference type="Proteomes" id="UP000053342"/>
    </source>
</evidence>
<dbReference type="HOGENOM" id="CLU_2236607_0_0_1"/>
<organism evidence="1 2">
    <name type="scientific">Exophiala oligosperma</name>
    <dbReference type="NCBI Taxonomy" id="215243"/>
    <lineage>
        <taxon>Eukaryota</taxon>
        <taxon>Fungi</taxon>
        <taxon>Dikarya</taxon>
        <taxon>Ascomycota</taxon>
        <taxon>Pezizomycotina</taxon>
        <taxon>Eurotiomycetes</taxon>
        <taxon>Chaetothyriomycetidae</taxon>
        <taxon>Chaetothyriales</taxon>
        <taxon>Herpotrichiellaceae</taxon>
        <taxon>Exophiala</taxon>
    </lineage>
</organism>
<reference evidence="1 2" key="1">
    <citation type="submission" date="2015-01" db="EMBL/GenBank/DDBJ databases">
        <title>The Genome Sequence of Exophiala oligosperma CBS72588.</title>
        <authorList>
            <consortium name="The Broad Institute Genomics Platform"/>
            <person name="Cuomo C."/>
            <person name="de Hoog S."/>
            <person name="Gorbushina A."/>
            <person name="Stielow B."/>
            <person name="Teixiera M."/>
            <person name="Abouelleil A."/>
            <person name="Chapman S.B."/>
            <person name="Priest M."/>
            <person name="Young S.K."/>
            <person name="Wortman J."/>
            <person name="Nusbaum C."/>
            <person name="Birren B."/>
        </authorList>
    </citation>
    <scope>NUCLEOTIDE SEQUENCE [LARGE SCALE GENOMIC DNA]</scope>
    <source>
        <strain evidence="1 2">CBS 72588</strain>
    </source>
</reference>
<evidence type="ECO:0000313" key="1">
    <source>
        <dbReference type="EMBL" id="KIW36242.1"/>
    </source>
</evidence>
<proteinExistence type="predicted"/>